<sequence>MGICKSKLRPQEQKLSVIRRFSKLNIHQFYRFTQILGSGSFGTVKLAFSLEQERNGLQSKCYAVKSIDKHRIGQRLHLIQRELEILVQLDHPNIIRVYETYEDMRYYHFVMEYCRGGELFERIVRKGVFSERKCSILMKQLFSAVHYMHQQGVTHRDLKPENLMLVSPDDDFDIRIIDFGLSKKYPPPQSTNQGRSQVRTQTKVGTPIYVAPEVLLGKYSQTCDEWSLGCIMYVLLCGEPPFFSNNLKVLEEKIQTKDIQFKENSWQQISNEAKMLVIRLLDKNPKKRITCAQALSSPWILKYGSAPPSRMESIPNNEQENEKAIQLLRTYGNISKLKKETLNILLNQLNETQIQSLRQQFEEFDKDHSGTISVKEMTQIMKKLGFNDTEKEIQELIKKLKLSNKNDVSSYGDLNIQYSEFMMALLNQQQYLNEERLWGLFKQFDIDNKNYITSLDVRRAFERRGKQLSTIKVDTMFNEIRLKSQDKIDFQRFHDLMLADSLKTQDDENHIPNMSKMSTTNNPQNLPYLNQPIGDFNFDI</sequence>
<keyword evidence="4" id="KW-0963">Cytoplasm</keyword>
<evidence type="ECO:0000313" key="20">
    <source>
        <dbReference type="Proteomes" id="UP000689195"/>
    </source>
</evidence>
<comment type="subcellular location">
    <subcellularLocation>
        <location evidence="2">Cytoplasm</location>
        <location evidence="2">Cytoskeleton</location>
    </subcellularLocation>
</comment>
<dbReference type="CDD" id="cd05117">
    <property type="entry name" value="STKc_CAMK"/>
    <property type="match status" value="1"/>
</dbReference>
<keyword evidence="10" id="KW-0418">Kinase</keyword>
<dbReference type="SMART" id="SM00054">
    <property type="entry name" value="EFh"/>
    <property type="match status" value="2"/>
</dbReference>
<evidence type="ECO:0000256" key="9">
    <source>
        <dbReference type="ARBA" id="ARBA00022741"/>
    </source>
</evidence>
<keyword evidence="11" id="KW-0106">Calcium</keyword>
<accession>A0A8S1T7W2</accession>
<evidence type="ECO:0000256" key="2">
    <source>
        <dbReference type="ARBA" id="ARBA00004245"/>
    </source>
</evidence>
<dbReference type="InterPro" id="IPR017441">
    <property type="entry name" value="Protein_kinase_ATP_BS"/>
</dbReference>
<dbReference type="PROSITE" id="PS50222">
    <property type="entry name" value="EF_HAND_2"/>
    <property type="match status" value="2"/>
</dbReference>
<evidence type="ECO:0000256" key="7">
    <source>
        <dbReference type="ARBA" id="ARBA00022723"/>
    </source>
</evidence>
<dbReference type="PROSITE" id="PS00107">
    <property type="entry name" value="PROTEIN_KINASE_ATP"/>
    <property type="match status" value="1"/>
</dbReference>
<dbReference type="Pfam" id="PF00069">
    <property type="entry name" value="Pkinase"/>
    <property type="match status" value="1"/>
</dbReference>
<comment type="function">
    <text evidence="15">Plays a fundamental role in microtubule organizing center structure and function. Component of the infraciliary lattice (ICL) and the ciliary basal bodies.</text>
</comment>
<feature type="domain" description="EF-hand" evidence="18">
    <location>
        <begin position="352"/>
        <end position="387"/>
    </location>
</feature>
<dbReference type="PROSITE" id="PS50011">
    <property type="entry name" value="PROTEIN_KINASE_DOM"/>
    <property type="match status" value="1"/>
</dbReference>
<feature type="domain" description="EF-hand" evidence="18">
    <location>
        <begin position="432"/>
        <end position="467"/>
    </location>
</feature>
<dbReference type="Pfam" id="PF13499">
    <property type="entry name" value="EF-hand_7"/>
    <property type="match status" value="1"/>
</dbReference>
<evidence type="ECO:0000256" key="5">
    <source>
        <dbReference type="ARBA" id="ARBA00022527"/>
    </source>
</evidence>
<dbReference type="GO" id="GO:0005856">
    <property type="term" value="C:cytoskeleton"/>
    <property type="evidence" value="ECO:0007669"/>
    <property type="project" value="UniProtKB-SubCell"/>
</dbReference>
<dbReference type="PROSITE" id="PS00108">
    <property type="entry name" value="PROTEIN_KINASE_ST"/>
    <property type="match status" value="1"/>
</dbReference>
<dbReference type="EMBL" id="CAJJDO010000018">
    <property type="protein sequence ID" value="CAD8148353.1"/>
    <property type="molecule type" value="Genomic_DNA"/>
</dbReference>
<feature type="binding site" evidence="16">
    <location>
        <position position="65"/>
    </location>
    <ligand>
        <name>ATP</name>
        <dbReference type="ChEBI" id="CHEBI:30616"/>
    </ligand>
</feature>
<evidence type="ECO:0000256" key="8">
    <source>
        <dbReference type="ARBA" id="ARBA00022737"/>
    </source>
</evidence>
<keyword evidence="7" id="KW-0479">Metal-binding</keyword>
<evidence type="ECO:0000256" key="6">
    <source>
        <dbReference type="ARBA" id="ARBA00022679"/>
    </source>
</evidence>
<comment type="cofactor">
    <cofactor evidence="1">
        <name>Mg(2+)</name>
        <dbReference type="ChEBI" id="CHEBI:18420"/>
    </cofactor>
</comment>
<dbReference type="InterPro" id="IPR050205">
    <property type="entry name" value="CDPK_Ser/Thr_kinases"/>
</dbReference>
<evidence type="ECO:0000256" key="1">
    <source>
        <dbReference type="ARBA" id="ARBA00001946"/>
    </source>
</evidence>
<evidence type="ECO:0000256" key="11">
    <source>
        <dbReference type="ARBA" id="ARBA00022837"/>
    </source>
</evidence>
<comment type="similarity">
    <text evidence="3">Belongs to the centrin family.</text>
</comment>
<dbReference type="InterPro" id="IPR008271">
    <property type="entry name" value="Ser/Thr_kinase_AS"/>
</dbReference>
<dbReference type="CDD" id="cd00051">
    <property type="entry name" value="EFh"/>
    <property type="match status" value="1"/>
</dbReference>
<evidence type="ECO:0000256" key="13">
    <source>
        <dbReference type="ARBA" id="ARBA00023212"/>
    </source>
</evidence>
<comment type="similarity">
    <text evidence="14">Belongs to the protein kinase superfamily. Ser/Thr protein kinase family. CDPK subfamily.</text>
</comment>
<evidence type="ECO:0000256" key="15">
    <source>
        <dbReference type="ARBA" id="ARBA00025692"/>
    </source>
</evidence>
<dbReference type="SMART" id="SM00220">
    <property type="entry name" value="S_TKc"/>
    <property type="match status" value="1"/>
</dbReference>
<dbReference type="PROSITE" id="PS00018">
    <property type="entry name" value="EF_HAND_1"/>
    <property type="match status" value="1"/>
</dbReference>
<dbReference type="PANTHER" id="PTHR24349">
    <property type="entry name" value="SERINE/THREONINE-PROTEIN KINASE"/>
    <property type="match status" value="1"/>
</dbReference>
<keyword evidence="5" id="KW-0723">Serine/threonine-protein kinase</keyword>
<keyword evidence="20" id="KW-1185">Reference proteome</keyword>
<evidence type="ECO:0000256" key="16">
    <source>
        <dbReference type="PROSITE-ProRule" id="PRU10141"/>
    </source>
</evidence>
<reference evidence="19" key="1">
    <citation type="submission" date="2021-01" db="EMBL/GenBank/DDBJ databases">
        <authorList>
            <consortium name="Genoscope - CEA"/>
            <person name="William W."/>
        </authorList>
    </citation>
    <scope>NUCLEOTIDE SEQUENCE</scope>
</reference>
<dbReference type="FunFam" id="3.30.200.20:FF:000634">
    <property type="entry name" value="Calcium-dependent protein kinase, putative"/>
    <property type="match status" value="1"/>
</dbReference>
<proteinExistence type="inferred from homology"/>
<dbReference type="GO" id="GO:0004674">
    <property type="term" value="F:protein serine/threonine kinase activity"/>
    <property type="evidence" value="ECO:0007669"/>
    <property type="project" value="UniProtKB-KW"/>
</dbReference>
<protein>
    <recommendedName>
        <fullName evidence="21">Calcium-dependent protein kinase</fullName>
    </recommendedName>
</protein>
<comment type="caution">
    <text evidence="19">The sequence shown here is derived from an EMBL/GenBank/DDBJ whole genome shotgun (WGS) entry which is preliminary data.</text>
</comment>
<dbReference type="GO" id="GO:0005524">
    <property type="term" value="F:ATP binding"/>
    <property type="evidence" value="ECO:0007669"/>
    <property type="project" value="UniProtKB-UniRule"/>
</dbReference>
<dbReference type="InterPro" id="IPR018247">
    <property type="entry name" value="EF_Hand_1_Ca_BS"/>
</dbReference>
<evidence type="ECO:0008006" key="21">
    <source>
        <dbReference type="Google" id="ProtNLM"/>
    </source>
</evidence>
<evidence type="ECO:0000313" key="19">
    <source>
        <dbReference type="EMBL" id="CAD8148353.1"/>
    </source>
</evidence>
<evidence type="ECO:0000256" key="12">
    <source>
        <dbReference type="ARBA" id="ARBA00022840"/>
    </source>
</evidence>
<dbReference type="Proteomes" id="UP000689195">
    <property type="component" value="Unassembled WGS sequence"/>
</dbReference>
<feature type="domain" description="Protein kinase" evidence="17">
    <location>
        <begin position="30"/>
        <end position="300"/>
    </location>
</feature>
<dbReference type="OrthoDB" id="289693at2759"/>
<evidence type="ECO:0000259" key="18">
    <source>
        <dbReference type="PROSITE" id="PS50222"/>
    </source>
</evidence>
<keyword evidence="8" id="KW-0677">Repeat</keyword>
<keyword evidence="6" id="KW-0808">Transferase</keyword>
<dbReference type="InterPro" id="IPR000719">
    <property type="entry name" value="Prot_kinase_dom"/>
</dbReference>
<keyword evidence="9 16" id="KW-0547">Nucleotide-binding</keyword>
<dbReference type="GO" id="GO:0005509">
    <property type="term" value="F:calcium ion binding"/>
    <property type="evidence" value="ECO:0007669"/>
    <property type="project" value="InterPro"/>
</dbReference>
<keyword evidence="13" id="KW-0206">Cytoskeleton</keyword>
<dbReference type="AlphaFoldDB" id="A0A8S1T7W2"/>
<name>A0A8S1T7W2_9CILI</name>
<evidence type="ECO:0000256" key="14">
    <source>
        <dbReference type="ARBA" id="ARBA00024334"/>
    </source>
</evidence>
<evidence type="ECO:0000256" key="3">
    <source>
        <dbReference type="ARBA" id="ARBA00005253"/>
    </source>
</evidence>
<dbReference type="InterPro" id="IPR002048">
    <property type="entry name" value="EF_hand_dom"/>
</dbReference>
<gene>
    <name evidence="19" type="ORF">PPENT_87.1.T0180023</name>
</gene>
<dbReference type="FunFam" id="1.10.510.10:FF:000726">
    <property type="entry name" value="Calcium-dependent protein kinase, putative"/>
    <property type="match status" value="1"/>
</dbReference>
<organism evidence="19 20">
    <name type="scientific">Paramecium pentaurelia</name>
    <dbReference type="NCBI Taxonomy" id="43138"/>
    <lineage>
        <taxon>Eukaryota</taxon>
        <taxon>Sar</taxon>
        <taxon>Alveolata</taxon>
        <taxon>Ciliophora</taxon>
        <taxon>Intramacronucleata</taxon>
        <taxon>Oligohymenophorea</taxon>
        <taxon>Peniculida</taxon>
        <taxon>Parameciidae</taxon>
        <taxon>Paramecium</taxon>
    </lineage>
</organism>
<dbReference type="FunFam" id="1.10.238.10:FF:000178">
    <property type="entry name" value="Calmodulin-2 A"/>
    <property type="match status" value="1"/>
</dbReference>
<evidence type="ECO:0000259" key="17">
    <source>
        <dbReference type="PROSITE" id="PS50011"/>
    </source>
</evidence>
<evidence type="ECO:0000256" key="10">
    <source>
        <dbReference type="ARBA" id="ARBA00022777"/>
    </source>
</evidence>
<keyword evidence="12 16" id="KW-0067">ATP-binding</keyword>
<evidence type="ECO:0000256" key="4">
    <source>
        <dbReference type="ARBA" id="ARBA00022490"/>
    </source>
</evidence>